<evidence type="ECO:0000256" key="11">
    <source>
        <dbReference type="ARBA" id="ARBA00023242"/>
    </source>
</evidence>
<dbReference type="GO" id="GO:0004674">
    <property type="term" value="F:protein serine/threonine kinase activity"/>
    <property type="evidence" value="ECO:0007669"/>
    <property type="project" value="UniProtKB-KW"/>
</dbReference>
<dbReference type="PANTHER" id="PTHR11139:SF125">
    <property type="entry name" value="SERINE_THREONINE-PROTEIN KINASE MEC1"/>
    <property type="match status" value="1"/>
</dbReference>
<dbReference type="Proteomes" id="UP000292957">
    <property type="component" value="Unassembled WGS sequence"/>
</dbReference>
<dbReference type="GO" id="GO:0005694">
    <property type="term" value="C:chromosome"/>
    <property type="evidence" value="ECO:0007669"/>
    <property type="project" value="TreeGrafter"/>
</dbReference>
<evidence type="ECO:0000259" key="16">
    <source>
        <dbReference type="PROSITE" id="PS51190"/>
    </source>
</evidence>
<dbReference type="SMART" id="SM00146">
    <property type="entry name" value="PI3Kc"/>
    <property type="match status" value="1"/>
</dbReference>
<feature type="domain" description="PI3K/PI4K catalytic" evidence="14">
    <location>
        <begin position="1699"/>
        <end position="2007"/>
    </location>
</feature>
<sequence>MMFVPSLDEETLRNVNALLNTETSPPSYANLLKAVNDRLVILENPEGVLNKATLSRRALAREAVQAIVEPHVLQWMDDDDSLTDVYFIRRALDEINRRFEEQPVWNTTPGALEGLAKKLGDLPCLLFHAKDKCEPDASTTRLGVPFIAVYLKVAFRILECDQSRKIHPRVSAAVYDALAKSFRHQTSIGDDRLYEDLGGFVSRGMKDKERAVRLAAGRALVELVRLVERLEEKREMTVVGLFERVNPLLRHPDSRVRETTIVTVGFIGKSCTGPALRESVCSLVFQIGQSNPILKGTATLQLQALARQYKKSLYSLTSPYLDRIAPYLVRRMISEPDGIAEFCRLLSVTLEDFVNLTLKHSLPPLFADGQAKVLEAVAAIIRKHNIALLVLDGAHWILSHSFMLTGIGQTNRGLQFILGVLRENAQDPTAIDIASVARSCLINLLGEIVVCLGDENPDTVEAAHQGLRKLVRLLGAPGSEASGTRQEIEAFFKEHMLGVISTLNDMLQEVHGRQSIETKQKILRSLGEFAKLVGPTIANVAPQIMASLQTMVVVPQFSEAALSSWCSFISTLNPADIGSHVGPTSASLVASWPSFSDNGRELARECLRFMIVERGAALGSRLAEVADLSSVPELHALSKHLAESRKYWSPSERLSILLERLDSESLTVAVRSAIELKAFLLGGGEDHVRSLTNGDVFDPLAGHLVSALYRAACRDGDGTEALHTLAFECIGIVGAIDPDRFELRVHDNRMIMTSNFADEGEAMTFALHLIQDLLVGAFRSTSDIKYQSYLGYAIQELLRFCKFTPALVNPGSGSGSIPMKVRHRWNSLPKTVLETVTPLLESRFNLTYSRIVLQAYPIYPNHSTYRQWVQAWTSDLIYKVKHDVAKRIFQVFTPVVRNKDVGVAHHLLPHLVLTVLASDDEDATQAIRTELLSVLADQVDVNSSSTPDKKLLSAQTVFMLLDHLSKWIRIVRQDIAKQKAEAKRSSRTSSASGSLTNPDIEEALLRVDSVLASVDQGLMAKAAFQCKAYARSLMNLEQQIMTLRERHTSAPELQDHYERLHEMYAHLNEPDGMEGVSTMILSPSLEHQIRQHESTGRWTSAQSCWEVRLQHEPENLDYHLGLLRCLRNLGHYGITFTDSLRTHVKGVLIRNPEWGPQLVGYQVESEWMVGHWEEVQNLVSQTDARPPLVLMAHVLLAMRSGNEAAIAGSLSAAREALGASITASGPTGYRRSYDAVLDLHLIHELEVINQVLRDQSGEVPAAIRIVNWSFESLLQRLATRFDSTLPSFRIREPILNMRRTAFNLSVSQVEEAKQATGKLWLDSAKIARKAGHSQTAYSAILQAQRCNTPFSFIESARLVRMRGEPLRALQELENAMKLLGNEAHEPSPDNEVIDLTEAAPPVRLFPGETKALRAKAHILQARWMADSDRYEDSKVHKEFLVGAEMLPKWESGQFHLGQFHDECFKALSPADKRNRGMKMNLQTVRCFTRAIRYGSKYIYQTLPRVLTIWLDMAEDPDRAANDIFSKINAEVSRTIKLAPVYKWYTAFPQIVSRIGMRNERAYEVLAYLLSYVIAEYPRQALWLFTAVAKSTTPQRATRSKQILSKLRNQTRNNTGSMVTVMAKMTDELLKFCHKPPKEAKVLNMLKDFPALKKMIDNTAAAKEILIPLQESLTANLPPLSASESTHQPFPIDAPTFASFFDEVEVMTSLAKPKKMSIMGSNGQVYTFLGKKDDLRKDGRLMDFNAILNKLLRKDSASRRRQLNIRTYGVVSLNEECGLIQWVPNTVPVRPILQTLYARRGRQLWGNDVKVAFDKMKLKNNREAAAIFTEEVLSLFPPVLHEWFVETFSEPSVWLASRTAYSRTAAVMSMVGYILGLGDRHCENILLDTNCGDVIHVDFDCLFEKGQALETPEIVPFRLTHNIVDGFGVTGVEGFFRISCEVTLRLLRENKDCLMNVLDAFVHDPLVEWEEKRRRLERNHAVADMRAVSQDALGPIEEKLQGVFRLLKSSPGKQLSVNNHVQALIHQATDPGNLARMYVGWAPFQ</sequence>
<name>A0A4Q9MY82_9APHY</name>
<proteinExistence type="inferred from homology"/>
<protein>
    <recommendedName>
        <fullName evidence="3">non-specific serine/threonine protein kinase</fullName>
        <ecNumber evidence="3">2.7.11.1</ecNumber>
    </recommendedName>
</protein>
<keyword evidence="11" id="KW-0539">Nucleus</keyword>
<evidence type="ECO:0000259" key="15">
    <source>
        <dbReference type="PROSITE" id="PS51189"/>
    </source>
</evidence>
<dbReference type="EC" id="2.7.11.1" evidence="3"/>
<dbReference type="GO" id="GO:0000723">
    <property type="term" value="P:telomere maintenance"/>
    <property type="evidence" value="ECO:0007669"/>
    <property type="project" value="TreeGrafter"/>
</dbReference>
<dbReference type="PROSITE" id="PS00916">
    <property type="entry name" value="PI3_4_KINASE_2"/>
    <property type="match status" value="1"/>
</dbReference>
<dbReference type="CDD" id="cd00892">
    <property type="entry name" value="PIKKc_ATR"/>
    <property type="match status" value="1"/>
</dbReference>
<dbReference type="Gene3D" id="1.10.1070.11">
    <property type="entry name" value="Phosphatidylinositol 3-/4-kinase, catalytic domain"/>
    <property type="match status" value="1"/>
</dbReference>
<dbReference type="Pfam" id="PF02259">
    <property type="entry name" value="FAT"/>
    <property type="match status" value="1"/>
</dbReference>
<evidence type="ECO:0000256" key="8">
    <source>
        <dbReference type="ARBA" id="ARBA00022777"/>
    </source>
</evidence>
<dbReference type="GO" id="GO:0005634">
    <property type="term" value="C:nucleus"/>
    <property type="evidence" value="ECO:0007669"/>
    <property type="project" value="UniProtKB-SubCell"/>
</dbReference>
<evidence type="ECO:0000256" key="1">
    <source>
        <dbReference type="ARBA" id="ARBA00004123"/>
    </source>
</evidence>
<dbReference type="Pfam" id="PF25030">
    <property type="entry name" value="M-HEAT_ATR"/>
    <property type="match status" value="1"/>
</dbReference>
<comment type="catalytic activity">
    <reaction evidence="12">
        <text>L-threonyl-[protein] + ATP = O-phospho-L-threonyl-[protein] + ADP + H(+)</text>
        <dbReference type="Rhea" id="RHEA:46608"/>
        <dbReference type="Rhea" id="RHEA-COMP:11060"/>
        <dbReference type="Rhea" id="RHEA-COMP:11605"/>
        <dbReference type="ChEBI" id="CHEBI:15378"/>
        <dbReference type="ChEBI" id="CHEBI:30013"/>
        <dbReference type="ChEBI" id="CHEBI:30616"/>
        <dbReference type="ChEBI" id="CHEBI:61977"/>
        <dbReference type="ChEBI" id="CHEBI:456216"/>
        <dbReference type="EC" id="2.7.11.1"/>
    </reaction>
</comment>
<dbReference type="InterPro" id="IPR011009">
    <property type="entry name" value="Kinase-like_dom_sf"/>
</dbReference>
<evidence type="ECO:0000256" key="13">
    <source>
        <dbReference type="ARBA" id="ARBA00048679"/>
    </source>
</evidence>
<dbReference type="InterPro" id="IPR014009">
    <property type="entry name" value="PIK_FAT"/>
</dbReference>
<organism evidence="17">
    <name type="scientific">Dichomitus squalens</name>
    <dbReference type="NCBI Taxonomy" id="114155"/>
    <lineage>
        <taxon>Eukaryota</taxon>
        <taxon>Fungi</taxon>
        <taxon>Dikarya</taxon>
        <taxon>Basidiomycota</taxon>
        <taxon>Agaricomycotina</taxon>
        <taxon>Agaricomycetes</taxon>
        <taxon>Polyporales</taxon>
        <taxon>Polyporaceae</taxon>
        <taxon>Dichomitus</taxon>
    </lineage>
</organism>
<dbReference type="InterPro" id="IPR016024">
    <property type="entry name" value="ARM-type_fold"/>
</dbReference>
<keyword evidence="6" id="KW-0547">Nucleotide-binding</keyword>
<dbReference type="Pfam" id="PF23593">
    <property type="entry name" value="HEAT_ATR"/>
    <property type="match status" value="1"/>
</dbReference>
<reference evidence="17" key="1">
    <citation type="submission" date="2019-01" db="EMBL/GenBank/DDBJ databases">
        <title>Draft genome sequences of three monokaryotic isolates of the white-rot basidiomycete fungus Dichomitus squalens.</title>
        <authorList>
            <consortium name="DOE Joint Genome Institute"/>
            <person name="Lopez S.C."/>
            <person name="Andreopoulos B."/>
            <person name="Pangilinan J."/>
            <person name="Lipzen A."/>
            <person name="Riley R."/>
            <person name="Ahrendt S."/>
            <person name="Ng V."/>
            <person name="Barry K."/>
            <person name="Daum C."/>
            <person name="Grigoriev I.V."/>
            <person name="Hilden K.S."/>
            <person name="Makela M.R."/>
            <person name="de Vries R.P."/>
        </authorList>
    </citation>
    <scope>NUCLEOTIDE SEQUENCE [LARGE SCALE GENOMIC DNA]</scope>
    <source>
        <strain evidence="17">OM18370.1</strain>
    </source>
</reference>
<keyword evidence="8" id="KW-0418">Kinase</keyword>
<dbReference type="InterPro" id="IPR036940">
    <property type="entry name" value="PI3/4_kinase_cat_sf"/>
</dbReference>
<evidence type="ECO:0000313" key="17">
    <source>
        <dbReference type="EMBL" id="TBU33074.1"/>
    </source>
</evidence>
<comment type="similarity">
    <text evidence="2">Belongs to the PI3/PI4-kinase family. ATM subfamily.</text>
</comment>
<dbReference type="GO" id="GO:0005524">
    <property type="term" value="F:ATP binding"/>
    <property type="evidence" value="ECO:0007669"/>
    <property type="project" value="UniProtKB-KW"/>
</dbReference>
<dbReference type="GO" id="GO:0000077">
    <property type="term" value="P:DNA damage checkpoint signaling"/>
    <property type="evidence" value="ECO:0007669"/>
    <property type="project" value="TreeGrafter"/>
</dbReference>
<comment type="catalytic activity">
    <reaction evidence="13">
        <text>L-seryl-[protein] + ATP = O-phospho-L-seryl-[protein] + ADP + H(+)</text>
        <dbReference type="Rhea" id="RHEA:17989"/>
        <dbReference type="Rhea" id="RHEA-COMP:9863"/>
        <dbReference type="Rhea" id="RHEA-COMP:11604"/>
        <dbReference type="ChEBI" id="CHEBI:15378"/>
        <dbReference type="ChEBI" id="CHEBI:29999"/>
        <dbReference type="ChEBI" id="CHEBI:30616"/>
        <dbReference type="ChEBI" id="CHEBI:83421"/>
        <dbReference type="ChEBI" id="CHEBI:456216"/>
        <dbReference type="EC" id="2.7.11.1"/>
    </reaction>
</comment>
<feature type="domain" description="FATC" evidence="16">
    <location>
        <begin position="2012"/>
        <end position="2044"/>
    </location>
</feature>
<dbReference type="SUPFAM" id="SSF48371">
    <property type="entry name" value="ARM repeat"/>
    <property type="match status" value="1"/>
</dbReference>
<dbReference type="Gene3D" id="3.30.1010.10">
    <property type="entry name" value="Phosphatidylinositol 3-kinase Catalytic Subunit, Chain A, domain 4"/>
    <property type="match status" value="1"/>
</dbReference>
<dbReference type="Gene3D" id="1.25.10.10">
    <property type="entry name" value="Leucine-rich Repeat Variant"/>
    <property type="match status" value="2"/>
</dbReference>
<keyword evidence="10" id="KW-0234">DNA repair</keyword>
<gene>
    <name evidence="17" type="ORF">BD311DRAFT_774715</name>
</gene>
<dbReference type="SMART" id="SM00802">
    <property type="entry name" value="UME"/>
    <property type="match status" value="1"/>
</dbReference>
<evidence type="ECO:0000256" key="5">
    <source>
        <dbReference type="ARBA" id="ARBA00022679"/>
    </source>
</evidence>
<accession>A0A4Q9MY82</accession>
<dbReference type="PROSITE" id="PS51190">
    <property type="entry name" value="FATC"/>
    <property type="match status" value="1"/>
</dbReference>
<dbReference type="InterPro" id="IPR056802">
    <property type="entry name" value="ATR-like_M-HEAT"/>
</dbReference>
<dbReference type="Pfam" id="PF02260">
    <property type="entry name" value="FATC"/>
    <property type="match status" value="1"/>
</dbReference>
<dbReference type="Pfam" id="PF08064">
    <property type="entry name" value="UME"/>
    <property type="match status" value="1"/>
</dbReference>
<evidence type="ECO:0000256" key="12">
    <source>
        <dbReference type="ARBA" id="ARBA00047899"/>
    </source>
</evidence>
<evidence type="ECO:0000256" key="9">
    <source>
        <dbReference type="ARBA" id="ARBA00022840"/>
    </source>
</evidence>
<evidence type="ECO:0000259" key="14">
    <source>
        <dbReference type="PROSITE" id="PS50290"/>
    </source>
</evidence>
<dbReference type="SMART" id="SM01343">
    <property type="entry name" value="FATC"/>
    <property type="match status" value="1"/>
</dbReference>
<keyword evidence="7" id="KW-0227">DNA damage</keyword>
<keyword evidence="5" id="KW-0808">Transferase</keyword>
<keyword evidence="4" id="KW-0723">Serine/threonine-protein kinase</keyword>
<keyword evidence="9" id="KW-0067">ATP-binding</keyword>
<comment type="subcellular location">
    <subcellularLocation>
        <location evidence="1">Nucleus</location>
    </subcellularLocation>
</comment>
<dbReference type="InterPro" id="IPR018936">
    <property type="entry name" value="PI3/4_kinase_CS"/>
</dbReference>
<dbReference type="Pfam" id="PF00454">
    <property type="entry name" value="PI3_PI4_kinase"/>
    <property type="match status" value="1"/>
</dbReference>
<dbReference type="InterPro" id="IPR000403">
    <property type="entry name" value="PI3/4_kinase_cat_dom"/>
</dbReference>
<evidence type="ECO:0000256" key="3">
    <source>
        <dbReference type="ARBA" id="ARBA00012513"/>
    </source>
</evidence>
<dbReference type="GO" id="GO:0006281">
    <property type="term" value="P:DNA repair"/>
    <property type="evidence" value="ECO:0007669"/>
    <property type="project" value="UniProtKB-KW"/>
</dbReference>
<dbReference type="InterPro" id="IPR057564">
    <property type="entry name" value="HEAT_ATR"/>
</dbReference>
<dbReference type="InterPro" id="IPR011989">
    <property type="entry name" value="ARM-like"/>
</dbReference>
<evidence type="ECO:0000256" key="4">
    <source>
        <dbReference type="ARBA" id="ARBA00022527"/>
    </source>
</evidence>
<dbReference type="PANTHER" id="PTHR11139">
    <property type="entry name" value="ATAXIA TELANGIECTASIA MUTATED ATM -RELATED"/>
    <property type="match status" value="1"/>
</dbReference>
<dbReference type="InterPro" id="IPR050517">
    <property type="entry name" value="DDR_Repair_Kinase"/>
</dbReference>
<dbReference type="InterPro" id="IPR003152">
    <property type="entry name" value="FATC_dom"/>
</dbReference>
<evidence type="ECO:0000256" key="2">
    <source>
        <dbReference type="ARBA" id="ARBA00010769"/>
    </source>
</evidence>
<feature type="domain" description="FAT" evidence="15">
    <location>
        <begin position="1018"/>
        <end position="1590"/>
    </location>
</feature>
<dbReference type="InterPro" id="IPR012993">
    <property type="entry name" value="UME"/>
</dbReference>
<dbReference type="EMBL" id="ML143392">
    <property type="protein sequence ID" value="TBU33074.1"/>
    <property type="molecule type" value="Genomic_DNA"/>
</dbReference>
<dbReference type="PROSITE" id="PS50290">
    <property type="entry name" value="PI3_4_KINASE_3"/>
    <property type="match status" value="1"/>
</dbReference>
<dbReference type="PROSITE" id="PS51189">
    <property type="entry name" value="FAT"/>
    <property type="match status" value="1"/>
</dbReference>
<dbReference type="SUPFAM" id="SSF56112">
    <property type="entry name" value="Protein kinase-like (PK-like)"/>
    <property type="match status" value="1"/>
</dbReference>
<dbReference type="OrthoDB" id="381190at2759"/>
<dbReference type="InterPro" id="IPR003151">
    <property type="entry name" value="PIK-rel_kinase_FAT"/>
</dbReference>
<evidence type="ECO:0000256" key="10">
    <source>
        <dbReference type="ARBA" id="ARBA00023204"/>
    </source>
</evidence>
<evidence type="ECO:0000256" key="7">
    <source>
        <dbReference type="ARBA" id="ARBA00022763"/>
    </source>
</evidence>
<evidence type="ECO:0000256" key="6">
    <source>
        <dbReference type="ARBA" id="ARBA00022741"/>
    </source>
</evidence>